<comment type="similarity">
    <text evidence="1">Belongs to the universal ribosomal protein uL1 family.</text>
</comment>
<dbReference type="Gene3D" id="3.40.50.790">
    <property type="match status" value="1"/>
</dbReference>
<evidence type="ECO:0000256" key="4">
    <source>
        <dbReference type="SAM" id="MobiDB-lite"/>
    </source>
</evidence>
<protein>
    <submittedName>
        <fullName evidence="5">39S ribosomal protein L1 like protein</fullName>
    </submittedName>
</protein>
<evidence type="ECO:0000256" key="1">
    <source>
        <dbReference type="ARBA" id="ARBA00010531"/>
    </source>
</evidence>
<dbReference type="InterPro" id="IPR023674">
    <property type="entry name" value="Ribosomal_uL1-like"/>
</dbReference>
<evidence type="ECO:0000313" key="5">
    <source>
        <dbReference type="EMBL" id="KAF8786789.1"/>
    </source>
</evidence>
<comment type="caution">
    <text evidence="5">The sequence shown here is derived from an EMBL/GenBank/DDBJ whole genome shotgun (WGS) entry which is preliminary data.</text>
</comment>
<dbReference type="EMBL" id="JABXBU010000015">
    <property type="protein sequence ID" value="KAF8786789.1"/>
    <property type="molecule type" value="Genomic_DNA"/>
</dbReference>
<dbReference type="GO" id="GO:0005840">
    <property type="term" value="C:ribosome"/>
    <property type="evidence" value="ECO:0007669"/>
    <property type="project" value="UniProtKB-KW"/>
</dbReference>
<dbReference type="Pfam" id="PF00687">
    <property type="entry name" value="Ribosomal_L1"/>
    <property type="match status" value="1"/>
</dbReference>
<dbReference type="Gene3D" id="3.30.190.20">
    <property type="match status" value="1"/>
</dbReference>
<sequence length="375" mass="42845">MFTKTLFPVFVNYSVKVLQINTLGSKYNKINAAPSLDIVRYAARKGTRAAALAKKKAQKLAQQNKPEPIPKHLQRKVRVSIELERKRCTDENWLDTQPTDNVWNMKLFRGKPYPFAEAIKMHRDAHVPEMLNDPSALVYANIELDLNLKKKNRYIEDITGILSFPHEFKTVRKNRIAVICKNPDDQAAATDAGASYAGSATLVKQILAGSVSKEDFDFLICHPDMLKEVNALRGILAKKFPNTRNGLLRLDIAEAVKSFLNGVEYNLKRSNLEIDFGWVDIPFGRLDMPIEQLEENFKFALNSVEQQKPPNAKSILFILRTLLFCENSRERFKIPHWDYLPNYPVNGVLREEVEEGEVQDEETVKTAQKEESAQQ</sequence>
<keyword evidence="2 5" id="KW-0689">Ribosomal protein</keyword>
<evidence type="ECO:0000313" key="6">
    <source>
        <dbReference type="Proteomes" id="UP000807504"/>
    </source>
</evidence>
<feature type="compositionally biased region" description="Basic and acidic residues" evidence="4">
    <location>
        <begin position="362"/>
        <end position="375"/>
    </location>
</feature>
<keyword evidence="6" id="KW-1185">Reference proteome</keyword>
<dbReference type="InterPro" id="IPR028364">
    <property type="entry name" value="Ribosomal_uL1/biogenesis"/>
</dbReference>
<organism evidence="5 6">
    <name type="scientific">Argiope bruennichi</name>
    <name type="common">Wasp spider</name>
    <name type="synonym">Aranea bruennichi</name>
    <dbReference type="NCBI Taxonomy" id="94029"/>
    <lineage>
        <taxon>Eukaryota</taxon>
        <taxon>Metazoa</taxon>
        <taxon>Ecdysozoa</taxon>
        <taxon>Arthropoda</taxon>
        <taxon>Chelicerata</taxon>
        <taxon>Arachnida</taxon>
        <taxon>Araneae</taxon>
        <taxon>Araneomorphae</taxon>
        <taxon>Entelegynae</taxon>
        <taxon>Araneoidea</taxon>
        <taxon>Araneidae</taxon>
        <taxon>Argiope</taxon>
    </lineage>
</organism>
<dbReference type="Proteomes" id="UP000807504">
    <property type="component" value="Unassembled WGS sequence"/>
</dbReference>
<dbReference type="SUPFAM" id="SSF56808">
    <property type="entry name" value="Ribosomal protein L1"/>
    <property type="match status" value="1"/>
</dbReference>
<dbReference type="PANTHER" id="PTHR36427:SF3">
    <property type="entry name" value="LARGE RIBOSOMAL SUBUNIT PROTEIN UL1M"/>
    <property type="match status" value="1"/>
</dbReference>
<dbReference type="PANTHER" id="PTHR36427">
    <property type="entry name" value="54S RIBOSOMAL PROTEIN L1, MITOCHONDRIAL"/>
    <property type="match status" value="1"/>
</dbReference>
<reference evidence="5" key="2">
    <citation type="submission" date="2020-06" db="EMBL/GenBank/DDBJ databases">
        <authorList>
            <person name="Sheffer M."/>
        </authorList>
    </citation>
    <scope>NUCLEOTIDE SEQUENCE</scope>
</reference>
<name>A0A8T0FBJ2_ARGBR</name>
<evidence type="ECO:0000256" key="2">
    <source>
        <dbReference type="ARBA" id="ARBA00022980"/>
    </source>
</evidence>
<proteinExistence type="inferred from homology"/>
<gene>
    <name evidence="5" type="ORF">HNY73_008461</name>
</gene>
<accession>A0A8T0FBJ2</accession>
<keyword evidence="3" id="KW-0687">Ribonucleoprotein</keyword>
<dbReference type="AlphaFoldDB" id="A0A8T0FBJ2"/>
<dbReference type="InterPro" id="IPR016095">
    <property type="entry name" value="Ribosomal_uL1_3-a/b-sand"/>
</dbReference>
<feature type="region of interest" description="Disordered" evidence="4">
    <location>
        <begin position="354"/>
        <end position="375"/>
    </location>
</feature>
<reference evidence="5" key="1">
    <citation type="journal article" date="2020" name="bioRxiv">
        <title>Chromosome-level reference genome of the European wasp spider Argiope bruennichi: a resource for studies on range expansion and evolutionary adaptation.</title>
        <authorList>
            <person name="Sheffer M.M."/>
            <person name="Hoppe A."/>
            <person name="Krehenwinkel H."/>
            <person name="Uhl G."/>
            <person name="Kuss A.W."/>
            <person name="Jensen L."/>
            <person name="Jensen C."/>
            <person name="Gillespie R.G."/>
            <person name="Hoff K.J."/>
            <person name="Prost S."/>
        </authorList>
    </citation>
    <scope>NUCLEOTIDE SEQUENCE</scope>
</reference>
<evidence type="ECO:0000256" key="3">
    <source>
        <dbReference type="ARBA" id="ARBA00023274"/>
    </source>
</evidence>
<dbReference type="GO" id="GO:1990904">
    <property type="term" value="C:ribonucleoprotein complex"/>
    <property type="evidence" value="ECO:0007669"/>
    <property type="project" value="UniProtKB-KW"/>
</dbReference>